<feature type="chain" id="PRO_5038406248" evidence="5">
    <location>
        <begin position="23"/>
        <end position="303"/>
    </location>
</feature>
<comment type="caution">
    <text evidence="6">The sequence shown here is derived from an EMBL/GenBank/DDBJ whole genome shotgun (WGS) entry which is preliminary data.</text>
</comment>
<sequence>MKRPVGILLLAIVAAVIATAAAAWPSGATGAPGGGKIVAVGAQSQYADVIAQVGGKYVQASAIMSNPNTDPHSFEASIAIAREVGDARLVVQNGLGYDSFMDSIESATPSSGRTVISVQRLLKLPDSTPNPHLWYDPATMPKVAVAVAASLSVIQPAHAAYFKANAAAFTASMKRVDAAIASFRSAHSGVPVAVSEPVADYLLTALGADNKTPWTFQSDVMNGVDPSPQNVAAQRSLFTERKVRVFLYNQQVTDALTGSFITLARQNHIPVVGVNETMPAPGYDYQTWMLSVVRDLRLAVAHG</sequence>
<dbReference type="GO" id="GO:0030001">
    <property type="term" value="P:metal ion transport"/>
    <property type="evidence" value="ECO:0007669"/>
    <property type="project" value="InterPro"/>
</dbReference>
<dbReference type="GO" id="GO:0046872">
    <property type="term" value="F:metal ion binding"/>
    <property type="evidence" value="ECO:0007669"/>
    <property type="project" value="UniProtKB-KW"/>
</dbReference>
<dbReference type="GO" id="GO:0030313">
    <property type="term" value="C:cell envelope"/>
    <property type="evidence" value="ECO:0007669"/>
    <property type="project" value="UniProtKB-SubCell"/>
</dbReference>
<reference evidence="6 7" key="1">
    <citation type="submission" date="2018-11" db="EMBL/GenBank/DDBJ databases">
        <title>Trebonia kvetii gen.nov., sp.nov., a novel acidophilic actinobacterium, and proposal of the new actinobacterial family Treboniaceae fam. nov.</title>
        <authorList>
            <person name="Rapoport D."/>
            <person name="Sagova-Mareckova M."/>
            <person name="Sedlacek I."/>
            <person name="Provaznik J."/>
            <person name="Kralova S."/>
            <person name="Pavlinic D."/>
            <person name="Benes V."/>
            <person name="Kopecky J."/>
        </authorList>
    </citation>
    <scope>NUCLEOTIDE SEQUENCE [LARGE SCALE GENOMIC DNA]</scope>
    <source>
        <strain evidence="6 7">15Tr583</strain>
    </source>
</reference>
<evidence type="ECO:0000313" key="7">
    <source>
        <dbReference type="Proteomes" id="UP000460272"/>
    </source>
</evidence>
<evidence type="ECO:0000256" key="4">
    <source>
        <dbReference type="ARBA" id="ARBA00022729"/>
    </source>
</evidence>
<dbReference type="EMBL" id="RPFW01000012">
    <property type="protein sequence ID" value="TVY99704.1"/>
    <property type="molecule type" value="Genomic_DNA"/>
</dbReference>
<name>A0A6P2BMB4_9ACTN</name>
<evidence type="ECO:0000256" key="5">
    <source>
        <dbReference type="SAM" id="SignalP"/>
    </source>
</evidence>
<evidence type="ECO:0000313" key="6">
    <source>
        <dbReference type="EMBL" id="TVY99704.1"/>
    </source>
</evidence>
<keyword evidence="2" id="KW-0813">Transport</keyword>
<protein>
    <submittedName>
        <fullName evidence="6">Cation ABC transporter substrate-binding protein</fullName>
    </submittedName>
</protein>
<evidence type="ECO:0000256" key="1">
    <source>
        <dbReference type="ARBA" id="ARBA00004196"/>
    </source>
</evidence>
<dbReference type="Proteomes" id="UP000460272">
    <property type="component" value="Unassembled WGS sequence"/>
</dbReference>
<dbReference type="InterPro" id="IPR006127">
    <property type="entry name" value="ZnuA-like"/>
</dbReference>
<keyword evidence="3" id="KW-0479">Metal-binding</keyword>
<dbReference type="PANTHER" id="PTHR42953:SF1">
    <property type="entry name" value="METAL-BINDING PROTEIN HI_0362-RELATED"/>
    <property type="match status" value="1"/>
</dbReference>
<evidence type="ECO:0000256" key="2">
    <source>
        <dbReference type="ARBA" id="ARBA00022448"/>
    </source>
</evidence>
<comment type="subcellular location">
    <subcellularLocation>
        <location evidence="1">Cell envelope</location>
    </subcellularLocation>
</comment>
<dbReference type="InterPro" id="IPR050492">
    <property type="entry name" value="Bact_metal-bind_prot9"/>
</dbReference>
<dbReference type="RefSeq" id="WP_145862189.1">
    <property type="nucleotide sequence ID" value="NZ_RPFW01000012.1"/>
</dbReference>
<dbReference type="OrthoDB" id="5296019at2"/>
<gene>
    <name evidence="6" type="ORF">EAS64_41370</name>
</gene>
<dbReference type="PANTHER" id="PTHR42953">
    <property type="entry name" value="HIGH-AFFINITY ZINC UPTAKE SYSTEM PROTEIN ZNUA-RELATED"/>
    <property type="match status" value="1"/>
</dbReference>
<dbReference type="AlphaFoldDB" id="A0A6P2BMB4"/>
<evidence type="ECO:0000256" key="3">
    <source>
        <dbReference type="ARBA" id="ARBA00022723"/>
    </source>
</evidence>
<accession>A0A6P2BMB4</accession>
<dbReference type="Pfam" id="PF01297">
    <property type="entry name" value="ZnuA"/>
    <property type="match status" value="1"/>
</dbReference>
<organism evidence="6 7">
    <name type="scientific">Trebonia kvetii</name>
    <dbReference type="NCBI Taxonomy" id="2480626"/>
    <lineage>
        <taxon>Bacteria</taxon>
        <taxon>Bacillati</taxon>
        <taxon>Actinomycetota</taxon>
        <taxon>Actinomycetes</taxon>
        <taxon>Streptosporangiales</taxon>
        <taxon>Treboniaceae</taxon>
        <taxon>Trebonia</taxon>
    </lineage>
</organism>
<keyword evidence="4 5" id="KW-0732">Signal</keyword>
<keyword evidence="7" id="KW-1185">Reference proteome</keyword>
<proteinExistence type="predicted"/>
<feature type="signal peptide" evidence="5">
    <location>
        <begin position="1"/>
        <end position="22"/>
    </location>
</feature>
<dbReference type="Gene3D" id="3.40.50.1980">
    <property type="entry name" value="Nitrogenase molybdenum iron protein domain"/>
    <property type="match status" value="1"/>
</dbReference>
<dbReference type="SUPFAM" id="SSF53807">
    <property type="entry name" value="Helical backbone' metal receptor"/>
    <property type="match status" value="1"/>
</dbReference>